<gene>
    <name evidence="2" type="ORF">DIATSA_LOCUS1146</name>
</gene>
<organism evidence="2 3">
    <name type="scientific">Diatraea saccharalis</name>
    <name type="common">sugarcane borer</name>
    <dbReference type="NCBI Taxonomy" id="40085"/>
    <lineage>
        <taxon>Eukaryota</taxon>
        <taxon>Metazoa</taxon>
        <taxon>Ecdysozoa</taxon>
        <taxon>Arthropoda</taxon>
        <taxon>Hexapoda</taxon>
        <taxon>Insecta</taxon>
        <taxon>Pterygota</taxon>
        <taxon>Neoptera</taxon>
        <taxon>Endopterygota</taxon>
        <taxon>Lepidoptera</taxon>
        <taxon>Glossata</taxon>
        <taxon>Ditrysia</taxon>
        <taxon>Pyraloidea</taxon>
        <taxon>Crambidae</taxon>
        <taxon>Crambinae</taxon>
        <taxon>Diatraea</taxon>
    </lineage>
</organism>
<dbReference type="Proteomes" id="UP001153714">
    <property type="component" value="Chromosome 10"/>
</dbReference>
<evidence type="ECO:0000256" key="1">
    <source>
        <dbReference type="SAM" id="MobiDB-lite"/>
    </source>
</evidence>
<dbReference type="AlphaFoldDB" id="A0A9N9N2S3"/>
<dbReference type="OrthoDB" id="7249453at2759"/>
<evidence type="ECO:0000313" key="3">
    <source>
        <dbReference type="Proteomes" id="UP001153714"/>
    </source>
</evidence>
<feature type="compositionally biased region" description="Basic and acidic residues" evidence="1">
    <location>
        <begin position="152"/>
        <end position="171"/>
    </location>
</feature>
<reference evidence="2" key="2">
    <citation type="submission" date="2022-10" db="EMBL/GenBank/DDBJ databases">
        <authorList>
            <consortium name="ENA_rothamsted_submissions"/>
            <consortium name="culmorum"/>
            <person name="King R."/>
        </authorList>
    </citation>
    <scope>NUCLEOTIDE SEQUENCE</scope>
</reference>
<sequence>MKTIIISRKNLPPGYINIKDPLRPLSKLSNNSHNDLNFSFLQKEPAQDSLIHNNRNLFKSQIQEITMIKQLSKRTANEDYDVPIVNNCSSNFNNTLFQKQSGVHNMLNNSNTSDFRPTFVSTPKHRYNRTMNSSKRSCFSGRSLRTIKKVNVRNDEYKTNQKPQNKKDNSKMRSLKNRSISSRLFDVINDSCTTLVKTVTNIFKSNRSKMEAKDIAPASNTNAGANESCSYSFTEYMRKRDAGLINDVTKNTSGVSDERNFDNCKTCNDTLQLKRKIISDEYLRETIRKLKLGINIYGCDFKVRWE</sequence>
<dbReference type="EMBL" id="OU893341">
    <property type="protein sequence ID" value="CAG9782923.1"/>
    <property type="molecule type" value="Genomic_DNA"/>
</dbReference>
<feature type="region of interest" description="Disordered" evidence="1">
    <location>
        <begin position="151"/>
        <end position="176"/>
    </location>
</feature>
<protein>
    <submittedName>
        <fullName evidence="2">Uncharacterized protein</fullName>
    </submittedName>
</protein>
<reference evidence="2" key="1">
    <citation type="submission" date="2021-12" db="EMBL/GenBank/DDBJ databases">
        <authorList>
            <person name="King R."/>
        </authorList>
    </citation>
    <scope>NUCLEOTIDE SEQUENCE</scope>
</reference>
<proteinExistence type="predicted"/>
<evidence type="ECO:0000313" key="2">
    <source>
        <dbReference type="EMBL" id="CAG9782923.1"/>
    </source>
</evidence>
<name>A0A9N9N2S3_9NEOP</name>
<accession>A0A9N9N2S3</accession>
<keyword evidence="3" id="KW-1185">Reference proteome</keyword>